<dbReference type="STRING" id="550983.A4R26_20745"/>
<dbReference type="InterPro" id="IPR024284">
    <property type="entry name" value="DUF3826"/>
</dbReference>
<evidence type="ECO:0000313" key="3">
    <source>
        <dbReference type="Proteomes" id="UP000192276"/>
    </source>
</evidence>
<reference evidence="3" key="1">
    <citation type="submission" date="2016-04" db="EMBL/GenBank/DDBJ databases">
        <authorList>
            <person name="Chen L."/>
            <person name="Zhuang W."/>
            <person name="Wang G."/>
        </authorList>
    </citation>
    <scope>NUCLEOTIDE SEQUENCE [LARGE SCALE GENOMIC DNA]</scope>
    <source>
        <strain evidence="3">208</strain>
    </source>
</reference>
<feature type="signal peptide" evidence="1">
    <location>
        <begin position="1"/>
        <end position="17"/>
    </location>
</feature>
<comment type="caution">
    <text evidence="2">The sequence shown here is derived from an EMBL/GenBank/DDBJ whole genome shotgun (WGS) entry which is preliminary data.</text>
</comment>
<feature type="chain" id="PRO_5012303087" description="DUF3826 domain-containing protein" evidence="1">
    <location>
        <begin position="18"/>
        <end position="223"/>
    </location>
</feature>
<keyword evidence="1" id="KW-0732">Signal</keyword>
<gene>
    <name evidence="2" type="ORF">A4R26_20745</name>
</gene>
<accession>A0A1V9FNH1</accession>
<dbReference type="Pfam" id="PF12875">
    <property type="entry name" value="DUF3826"/>
    <property type="match status" value="1"/>
</dbReference>
<evidence type="ECO:0000313" key="2">
    <source>
        <dbReference type="EMBL" id="OQP59857.1"/>
    </source>
</evidence>
<name>A0A1V9FNH1_9BACT</name>
<dbReference type="AlphaFoldDB" id="A0A1V9FNH1"/>
<organism evidence="2 3">
    <name type="scientific">Niastella populi</name>
    <dbReference type="NCBI Taxonomy" id="550983"/>
    <lineage>
        <taxon>Bacteria</taxon>
        <taxon>Pseudomonadati</taxon>
        <taxon>Bacteroidota</taxon>
        <taxon>Chitinophagia</taxon>
        <taxon>Chitinophagales</taxon>
        <taxon>Chitinophagaceae</taxon>
        <taxon>Niastella</taxon>
    </lineage>
</organism>
<keyword evidence="3" id="KW-1185">Reference proteome</keyword>
<evidence type="ECO:0000256" key="1">
    <source>
        <dbReference type="SAM" id="SignalP"/>
    </source>
</evidence>
<proteinExistence type="predicted"/>
<dbReference type="EMBL" id="LWBP01000167">
    <property type="protein sequence ID" value="OQP59857.1"/>
    <property type="molecule type" value="Genomic_DNA"/>
</dbReference>
<dbReference type="Proteomes" id="UP000192276">
    <property type="component" value="Unassembled WGS sequence"/>
</dbReference>
<evidence type="ECO:0008006" key="4">
    <source>
        <dbReference type="Google" id="ProtNLM"/>
    </source>
</evidence>
<protein>
    <recommendedName>
        <fullName evidence="4">DUF3826 domain-containing protein</fullName>
    </recommendedName>
</protein>
<sequence>MALTVLMMLLSVTLVFAQAPAAQTQEDYKEVINKRAAKIVAALHSTDSVFNKKVTAVVAGQYLSLGRIHDERNAAVKEIKSKGAELTADDKAGIQKLEAKADRKLEKLHKTYLKKLSAHCTPQQIDEIKNGMTYNVLNVTYTAYQDMIPTLTEEQKKQILTWLTEAREKAMDAESSDKKHAWFGKYKGRINNYLSAAGIDMKKEEAAWQQRIKERKAAAKQSK</sequence>